<proteinExistence type="inferred from homology"/>
<comment type="similarity">
    <text evidence="1">Belongs to the bacterial sugar transferase family.</text>
</comment>
<dbReference type="Pfam" id="PF13727">
    <property type="entry name" value="CoA_binding_3"/>
    <property type="match status" value="1"/>
</dbReference>
<keyword evidence="5" id="KW-0808">Transferase</keyword>
<evidence type="ECO:0000256" key="2">
    <source>
        <dbReference type="ARBA" id="ARBA00023169"/>
    </source>
</evidence>
<dbReference type="PANTHER" id="PTHR30576">
    <property type="entry name" value="COLANIC BIOSYNTHESIS UDP-GLUCOSE LIPID CARRIER TRANSFERASE"/>
    <property type="match status" value="1"/>
</dbReference>
<accession>A0ABU5LQ10</accession>
<evidence type="ECO:0000259" key="4">
    <source>
        <dbReference type="Pfam" id="PF02397"/>
    </source>
</evidence>
<keyword evidence="2" id="KW-0270">Exopolysaccharide synthesis</keyword>
<evidence type="ECO:0000256" key="1">
    <source>
        <dbReference type="ARBA" id="ARBA00006464"/>
    </source>
</evidence>
<reference evidence="6" key="1">
    <citation type="submission" date="2023-07" db="EMBL/GenBank/DDBJ databases">
        <title>Whole genome sequence analysis of rice epiphytic Sphingomonas sanguinis OsEp_Plm_15B2.</title>
        <authorList>
            <person name="Sahu K.P."/>
            <person name="Asharani P."/>
            <person name="Reddy B."/>
            <person name="Kumar A."/>
        </authorList>
    </citation>
    <scope>NUCLEOTIDE SEQUENCE [LARGE SCALE GENOMIC DNA]</scope>
    <source>
        <strain evidence="6">OsEp_Plm_15B2</strain>
    </source>
</reference>
<feature type="transmembrane region" description="Helical" evidence="3">
    <location>
        <begin position="29"/>
        <end position="49"/>
    </location>
</feature>
<dbReference type="Pfam" id="PF02397">
    <property type="entry name" value="Bac_transf"/>
    <property type="match status" value="1"/>
</dbReference>
<feature type="transmembrane region" description="Helical" evidence="3">
    <location>
        <begin position="127"/>
        <end position="151"/>
    </location>
</feature>
<feature type="transmembrane region" description="Helical" evidence="3">
    <location>
        <begin position="100"/>
        <end position="121"/>
    </location>
</feature>
<dbReference type="InterPro" id="IPR003362">
    <property type="entry name" value="Bact_transf"/>
</dbReference>
<organism evidence="5 6">
    <name type="scientific">Sphingomonas sanguinis</name>
    <dbReference type="NCBI Taxonomy" id="33051"/>
    <lineage>
        <taxon>Bacteria</taxon>
        <taxon>Pseudomonadati</taxon>
        <taxon>Pseudomonadota</taxon>
        <taxon>Alphaproteobacteria</taxon>
        <taxon>Sphingomonadales</taxon>
        <taxon>Sphingomonadaceae</taxon>
        <taxon>Sphingomonas</taxon>
    </lineage>
</organism>
<sequence>MRLHKAEEQERVAALPGIHRRYGSRLVRMSVYLVQLLLDIISIPLALGGASLVGDLLDFKANRLYHDDVLLILATIPIFMIANFYVRVYTAPAMKSYHVGAIRSLHAWFITLAIAVTLIFFGKTGGIFSRGIFIATAILTTILLLVTRAVVVRIVRDKLEQRFDNNLLIEDDPPLPIEHLPSSFERISTRDTALKPDIHDPIGLSNFSWLVAGYDMVVVSCPAERRGDWALYLQSVGCMGHLLMPELQGIAAVRDHERTHLPTVPVSQGPLDLPDRILKRMLDLAITVPAIIALCPLLLVIAIAVKLDSPGPLLFRQQRMGRSNRLFNVYKFRSMRHESADGTGNRSASRDDSRITRVGRIIRATSVDELPQLFNVLEGDMSLVGPRPHALGSKAGPDLFWHVDQRYWLRHSIKPGITGLAQVRGYRGATDHRDDLTNRLLSDLEYVSDWSIFRDIFILFRTLTVVVHDKAY</sequence>
<evidence type="ECO:0000256" key="3">
    <source>
        <dbReference type="SAM" id="Phobius"/>
    </source>
</evidence>
<dbReference type="GO" id="GO:0016740">
    <property type="term" value="F:transferase activity"/>
    <property type="evidence" value="ECO:0007669"/>
    <property type="project" value="UniProtKB-KW"/>
</dbReference>
<dbReference type="PANTHER" id="PTHR30576:SF0">
    <property type="entry name" value="UNDECAPRENYL-PHOSPHATE N-ACETYLGALACTOSAMINYL 1-PHOSPHATE TRANSFERASE-RELATED"/>
    <property type="match status" value="1"/>
</dbReference>
<feature type="domain" description="Bacterial sugar transferase" evidence="4">
    <location>
        <begin position="279"/>
        <end position="467"/>
    </location>
</feature>
<feature type="transmembrane region" description="Helical" evidence="3">
    <location>
        <begin position="69"/>
        <end position="88"/>
    </location>
</feature>
<dbReference type="Proteomes" id="UP001292182">
    <property type="component" value="Unassembled WGS sequence"/>
</dbReference>
<dbReference type="EMBL" id="JAOBTW010000007">
    <property type="protein sequence ID" value="MDZ7281815.1"/>
    <property type="molecule type" value="Genomic_DNA"/>
</dbReference>
<dbReference type="RefSeq" id="WP_322539036.1">
    <property type="nucleotide sequence ID" value="NZ_JAOBTW010000007.1"/>
</dbReference>
<evidence type="ECO:0000313" key="5">
    <source>
        <dbReference type="EMBL" id="MDZ7281815.1"/>
    </source>
</evidence>
<gene>
    <name evidence="5" type="ORF">N4G62_07225</name>
</gene>
<keyword evidence="3" id="KW-1133">Transmembrane helix</keyword>
<evidence type="ECO:0000313" key="6">
    <source>
        <dbReference type="Proteomes" id="UP001292182"/>
    </source>
</evidence>
<feature type="transmembrane region" description="Helical" evidence="3">
    <location>
        <begin position="284"/>
        <end position="305"/>
    </location>
</feature>
<keyword evidence="3" id="KW-0472">Membrane</keyword>
<protein>
    <submittedName>
        <fullName evidence="5">Sugar transferase</fullName>
    </submittedName>
</protein>
<name>A0ABU5LQ10_9SPHN</name>
<keyword evidence="3" id="KW-0812">Transmembrane</keyword>
<keyword evidence="6" id="KW-1185">Reference proteome</keyword>
<comment type="caution">
    <text evidence="5">The sequence shown here is derived from an EMBL/GenBank/DDBJ whole genome shotgun (WGS) entry which is preliminary data.</text>
</comment>